<dbReference type="PROSITE" id="PS50158">
    <property type="entry name" value="ZF_CCHC"/>
    <property type="match status" value="1"/>
</dbReference>
<feature type="domain" description="CCHC-type" evidence="2">
    <location>
        <begin position="52"/>
        <end position="66"/>
    </location>
</feature>
<reference evidence="3" key="1">
    <citation type="submission" date="2021-01" db="UniProtKB">
        <authorList>
            <consortium name="EnsemblPlants"/>
        </authorList>
    </citation>
    <scope>IDENTIFICATION</scope>
</reference>
<accession>A0A7N0ZTE0</accession>
<dbReference type="GO" id="GO:0008270">
    <property type="term" value="F:zinc ion binding"/>
    <property type="evidence" value="ECO:0007669"/>
    <property type="project" value="UniProtKB-KW"/>
</dbReference>
<dbReference type="InterPro" id="IPR036875">
    <property type="entry name" value="Znf_CCHC_sf"/>
</dbReference>
<dbReference type="Gene3D" id="4.10.60.10">
    <property type="entry name" value="Zinc finger, CCHC-type"/>
    <property type="match status" value="1"/>
</dbReference>
<dbReference type="EnsemblPlants" id="Kaladp0032s0340.1.v1.1">
    <property type="protein sequence ID" value="Kaladp0032s0340.1.v1.1.CDS.1"/>
    <property type="gene ID" value="Kaladp0032s0340.v1.1"/>
</dbReference>
<dbReference type="SUPFAM" id="SSF57756">
    <property type="entry name" value="Retrovirus zinc finger-like domains"/>
    <property type="match status" value="1"/>
</dbReference>
<dbReference type="SMART" id="SM00343">
    <property type="entry name" value="ZnF_C2HC"/>
    <property type="match status" value="1"/>
</dbReference>
<evidence type="ECO:0000256" key="1">
    <source>
        <dbReference type="PROSITE-ProRule" id="PRU00047"/>
    </source>
</evidence>
<keyword evidence="4" id="KW-1185">Reference proteome</keyword>
<name>A0A7N0ZTE0_KALFE</name>
<keyword evidence="1" id="KW-0479">Metal-binding</keyword>
<keyword evidence="1" id="KW-0863">Zinc-finger</keyword>
<dbReference type="Proteomes" id="UP000594263">
    <property type="component" value="Unplaced"/>
</dbReference>
<dbReference type="AlphaFoldDB" id="A0A7N0ZTE0"/>
<evidence type="ECO:0000259" key="2">
    <source>
        <dbReference type="PROSITE" id="PS50158"/>
    </source>
</evidence>
<organism evidence="3 4">
    <name type="scientific">Kalanchoe fedtschenkoi</name>
    <name type="common">Lavender scallops</name>
    <name type="synonym">South American air plant</name>
    <dbReference type="NCBI Taxonomy" id="63787"/>
    <lineage>
        <taxon>Eukaryota</taxon>
        <taxon>Viridiplantae</taxon>
        <taxon>Streptophyta</taxon>
        <taxon>Embryophyta</taxon>
        <taxon>Tracheophyta</taxon>
        <taxon>Spermatophyta</taxon>
        <taxon>Magnoliopsida</taxon>
        <taxon>eudicotyledons</taxon>
        <taxon>Gunneridae</taxon>
        <taxon>Pentapetalae</taxon>
        <taxon>Saxifragales</taxon>
        <taxon>Crassulaceae</taxon>
        <taxon>Kalanchoe</taxon>
    </lineage>
</organism>
<dbReference type="GO" id="GO:0003676">
    <property type="term" value="F:nucleic acid binding"/>
    <property type="evidence" value="ECO:0007669"/>
    <property type="project" value="InterPro"/>
</dbReference>
<dbReference type="Gramene" id="Kaladp0032s0340.1.v1.1">
    <property type="protein sequence ID" value="Kaladp0032s0340.1.v1.1.CDS.1"/>
    <property type="gene ID" value="Kaladp0032s0340.v1.1"/>
</dbReference>
<dbReference type="Pfam" id="PF00098">
    <property type="entry name" value="zf-CCHC"/>
    <property type="match status" value="1"/>
</dbReference>
<protein>
    <recommendedName>
        <fullName evidence="2">CCHC-type domain-containing protein</fullName>
    </recommendedName>
</protein>
<dbReference type="InterPro" id="IPR001878">
    <property type="entry name" value="Znf_CCHC"/>
</dbReference>
<evidence type="ECO:0000313" key="4">
    <source>
        <dbReference type="Proteomes" id="UP000594263"/>
    </source>
</evidence>
<evidence type="ECO:0000313" key="3">
    <source>
        <dbReference type="EnsemblPlants" id="Kaladp0032s0340.1.v1.1.CDS.1"/>
    </source>
</evidence>
<sequence length="90" mass="10969">MNIPSKKGKEKYIPKKEFKHYKKKKRKYSEEKLNKKYQRKVNNKTDKRPVVCYKCGRIGHYANKCRMKDKIKNLNIDEELKDSYIEEIVN</sequence>
<keyword evidence="1" id="KW-0862">Zinc</keyword>
<proteinExistence type="predicted"/>
<dbReference type="OMA" id="KHNSDAC"/>